<dbReference type="Gene3D" id="1.10.405.10">
    <property type="entry name" value="Guanine Nucleotide Dissociation Inhibitor, domain 1"/>
    <property type="match status" value="1"/>
</dbReference>
<proteinExistence type="predicted"/>
<protein>
    <submittedName>
        <fullName evidence="1">Twin-arginine translocation pathway signal</fullName>
    </submittedName>
</protein>
<evidence type="ECO:0000313" key="2">
    <source>
        <dbReference type="Proteomes" id="UP000004699"/>
    </source>
</evidence>
<dbReference type="InterPro" id="IPR036188">
    <property type="entry name" value="FAD/NAD-bd_sf"/>
</dbReference>
<evidence type="ECO:0000313" key="1">
    <source>
        <dbReference type="EMBL" id="EED35622.1"/>
    </source>
</evidence>
<dbReference type="EMBL" id="DS999411">
    <property type="protein sequence ID" value="EED35622.1"/>
    <property type="molecule type" value="Genomic_DNA"/>
</dbReference>
<dbReference type="Pfam" id="PF13450">
    <property type="entry name" value="NAD_binding_8"/>
    <property type="match status" value="1"/>
</dbReference>
<dbReference type="STRING" id="565045.NOR51B_1568"/>
<name>B8KVL8_9GAMM</name>
<dbReference type="PROSITE" id="PS51318">
    <property type="entry name" value="TAT"/>
    <property type="match status" value="1"/>
</dbReference>
<keyword evidence="2" id="KW-1185">Reference proteome</keyword>
<dbReference type="Gene3D" id="3.90.660.10">
    <property type="match status" value="1"/>
</dbReference>
<organism evidence="1 2">
    <name type="scientific">Luminiphilus syltensis NOR5-1B</name>
    <dbReference type="NCBI Taxonomy" id="565045"/>
    <lineage>
        <taxon>Bacteria</taxon>
        <taxon>Pseudomonadati</taxon>
        <taxon>Pseudomonadota</taxon>
        <taxon>Gammaproteobacteria</taxon>
        <taxon>Cellvibrionales</taxon>
        <taxon>Halieaceae</taxon>
        <taxon>Luminiphilus</taxon>
    </lineage>
</organism>
<dbReference type="eggNOG" id="COG0665">
    <property type="taxonomic scope" value="Bacteria"/>
</dbReference>
<dbReference type="SUPFAM" id="SSF51905">
    <property type="entry name" value="FAD/NAD(P)-binding domain"/>
    <property type="match status" value="1"/>
</dbReference>
<dbReference type="HOGENOM" id="CLU_431354_0_0_6"/>
<reference evidence="2" key="1">
    <citation type="journal article" date="2013" name="BMC Microbiol.">
        <title>Taxonomy and evolution of bacteriochlorophyll a-containing members of the OM60/NOR5 clade of marine gammaproteobacteria: description of Luminiphilus syltensis gen. nov., sp. nov., reclassification of Haliea rubra as Pseudohaliea rubra gen. nov., comb. nov., and emendation of Chromatocurvus halotolerans.</title>
        <authorList>
            <person name="Spring S."/>
            <person name="Riedel T."/>
            <person name="Sproer C."/>
            <person name="Yan S."/>
            <person name="Harder J."/>
            <person name="Fuchs B.M."/>
        </authorList>
    </citation>
    <scope>NUCLEOTIDE SEQUENCE [LARGE SCALE GENOMIC DNA]</scope>
    <source>
        <strain evidence="2">NOR51-B</strain>
    </source>
</reference>
<dbReference type="Proteomes" id="UP000004699">
    <property type="component" value="Unassembled WGS sequence"/>
</dbReference>
<dbReference type="Gene3D" id="3.50.50.60">
    <property type="entry name" value="FAD/NAD(P)-binding domain"/>
    <property type="match status" value="1"/>
</dbReference>
<sequence length="625" mass="68042">MNPEDKRLGMHRRISRRDFLNGAGIALGTTLLPLQLLHGAAGADAYYPPAASGMRGAHPGSFEVAHATVQGQRWRAANTFENYDLVVVGAGISGLAAAYIYRRDVKPDARILLLDNHDDFGGHAKRNEFCIGGRTLIGFGGTQYIEAPNHYPAVAADLLRELGIDASRFSDYHHGSLYPSLGLQEACFLDRDSFGSDHLALGSYGYSDALRESPLAASTVTELKRLFEDKQDYLAGMSQAQRRQVVQSISWREYLRKYAGLGEEALRFMQKWTEGEWAIGADAFPAWLAWEGGYPGFGGAAFEVAEGVPTGDGGGIFHFPDGNASVARLLVRNMIPEVAPGNSMEDIVTARFDYSQLDRPGSDTRIRLSSTVVDLRHRGGDLNAEVDISYVSGNEAHSVSAAQVIWAGYNAMLPHICPDTPAAQKAAQGQSVRAPLVYTNVLLRNWKSFEKLGLARAYCPGSFFQSVRLSRPVSMGGYQFPQSPDEPMVLNLQHIPLAPGLPAAEQFRAGRQTLLTTSFDSFERAIREQLDRMLAPGGFDAARDIAGITVNRWSHGYAFTTDAASGEVSWYPEYWQHANRPWEAARQPLGNITFAGTDASSNGMTESAIEEAHRAVHALGPGAAS</sequence>
<dbReference type="InterPro" id="IPR006311">
    <property type="entry name" value="TAT_signal"/>
</dbReference>
<dbReference type="AlphaFoldDB" id="B8KVL8"/>
<dbReference type="RefSeq" id="WP_009020368.1">
    <property type="nucleotide sequence ID" value="NZ_DS999411.1"/>
</dbReference>
<accession>B8KVL8</accession>
<gene>
    <name evidence="1" type="ORF">NOR51B_1568</name>
</gene>